<dbReference type="AlphaFoldDB" id="A0A160VA15"/>
<proteinExistence type="predicted"/>
<name>A0A160VA15_9ZZZZ</name>
<dbReference type="GO" id="GO:0004316">
    <property type="term" value="F:3-oxoacyl-[acyl-carrier-protein] reductase (NADPH) activity"/>
    <property type="evidence" value="ECO:0007669"/>
    <property type="project" value="UniProtKB-EC"/>
</dbReference>
<protein>
    <submittedName>
        <fullName evidence="1">3-oxoacyl-[acyl-carrier protein] reductase</fullName>
        <ecNumber evidence="1">1.1.1.100</ecNumber>
    </submittedName>
</protein>
<reference evidence="1" key="1">
    <citation type="submission" date="2015-10" db="EMBL/GenBank/DDBJ databases">
        <authorList>
            <person name="Gilbert D.G."/>
        </authorList>
    </citation>
    <scope>NUCLEOTIDE SEQUENCE</scope>
</reference>
<dbReference type="EC" id="1.1.1.100" evidence="1"/>
<gene>
    <name evidence="1" type="ORF">MGWOODY_Clf1891</name>
</gene>
<evidence type="ECO:0000313" key="1">
    <source>
        <dbReference type="EMBL" id="CUV02768.1"/>
    </source>
</evidence>
<sequence length="55" mass="5541">MDILVSSASLPGGSPGAVGPIDTVNEDELLGDFDVKCVGALRCARGLGQTGCCQF</sequence>
<keyword evidence="1" id="KW-0560">Oxidoreductase</keyword>
<accession>A0A160VA15</accession>
<organism evidence="1">
    <name type="scientific">hydrothermal vent metagenome</name>
    <dbReference type="NCBI Taxonomy" id="652676"/>
    <lineage>
        <taxon>unclassified sequences</taxon>
        <taxon>metagenomes</taxon>
        <taxon>ecological metagenomes</taxon>
    </lineage>
</organism>
<dbReference type="EMBL" id="FAXA01000307">
    <property type="protein sequence ID" value="CUV02768.1"/>
    <property type="molecule type" value="Genomic_DNA"/>
</dbReference>